<evidence type="ECO:0000256" key="15">
    <source>
        <dbReference type="RuleBase" id="RU003357"/>
    </source>
</evidence>
<dbReference type="GO" id="GO:0015344">
    <property type="term" value="F:siderophore uptake transmembrane transporter activity"/>
    <property type="evidence" value="ECO:0007669"/>
    <property type="project" value="TreeGrafter"/>
</dbReference>
<dbReference type="FunFam" id="2.170.130.10:FF:000001">
    <property type="entry name" value="Catecholate siderophore TonB-dependent receptor"/>
    <property type="match status" value="1"/>
</dbReference>
<dbReference type="Gene3D" id="2.40.170.20">
    <property type="entry name" value="TonB-dependent receptor, beta-barrel domain"/>
    <property type="match status" value="1"/>
</dbReference>
<evidence type="ECO:0000256" key="1">
    <source>
        <dbReference type="ARBA" id="ARBA00004571"/>
    </source>
</evidence>
<dbReference type="InterPro" id="IPR000531">
    <property type="entry name" value="Beta-barrel_TonB"/>
</dbReference>
<organism evidence="19 20">
    <name type="scientific">Comamonas testosteroni</name>
    <name type="common">Pseudomonas testosteroni</name>
    <dbReference type="NCBI Taxonomy" id="285"/>
    <lineage>
        <taxon>Bacteria</taxon>
        <taxon>Pseudomonadati</taxon>
        <taxon>Pseudomonadota</taxon>
        <taxon>Betaproteobacteria</taxon>
        <taxon>Burkholderiales</taxon>
        <taxon>Comamonadaceae</taxon>
        <taxon>Comamonas</taxon>
    </lineage>
</organism>
<feature type="domain" description="TonB-dependent receptor plug" evidence="18">
    <location>
        <begin position="77"/>
        <end position="177"/>
    </location>
</feature>
<feature type="chain" id="PRO_5001926254" evidence="16">
    <location>
        <begin position="43"/>
        <end position="771"/>
    </location>
</feature>
<keyword evidence="3 14" id="KW-0813">Transport</keyword>
<dbReference type="PROSITE" id="PS52016">
    <property type="entry name" value="TONB_DEPENDENT_REC_3"/>
    <property type="match status" value="1"/>
</dbReference>
<keyword evidence="5" id="KW-0410">Iron transport</keyword>
<dbReference type="InterPro" id="IPR037066">
    <property type="entry name" value="Plug_dom_sf"/>
</dbReference>
<evidence type="ECO:0000256" key="13">
    <source>
        <dbReference type="ARBA" id="ARBA00023237"/>
    </source>
</evidence>
<comment type="similarity">
    <text evidence="2 14 15">Belongs to the TonB-dependent receptor family.</text>
</comment>
<keyword evidence="7 16" id="KW-0732">Signal</keyword>
<evidence type="ECO:0000259" key="17">
    <source>
        <dbReference type="Pfam" id="PF00593"/>
    </source>
</evidence>
<gene>
    <name evidence="19" type="ORF">P353_20745</name>
</gene>
<evidence type="ECO:0000256" key="5">
    <source>
        <dbReference type="ARBA" id="ARBA00022496"/>
    </source>
</evidence>
<dbReference type="Pfam" id="PF00593">
    <property type="entry name" value="TonB_dep_Rec_b-barrel"/>
    <property type="match status" value="1"/>
</dbReference>
<evidence type="ECO:0000256" key="8">
    <source>
        <dbReference type="ARBA" id="ARBA00023004"/>
    </source>
</evidence>
<feature type="domain" description="TonB-dependent receptor-like beta-barrel" evidence="17">
    <location>
        <begin position="276"/>
        <end position="739"/>
    </location>
</feature>
<name>A0A096HCL8_COMTE</name>
<evidence type="ECO:0000256" key="12">
    <source>
        <dbReference type="ARBA" id="ARBA00023170"/>
    </source>
</evidence>
<feature type="signal peptide" evidence="16">
    <location>
        <begin position="1"/>
        <end position="42"/>
    </location>
</feature>
<dbReference type="GO" id="GO:0015891">
    <property type="term" value="P:siderophore transport"/>
    <property type="evidence" value="ECO:0007669"/>
    <property type="project" value="InterPro"/>
</dbReference>
<sequence>MAQSNIYIQSRKHSAGRLPSSAGLLACATVLAGATLALPAQAQSAETTLKEVKVEGNADTGYTPGQLSSPKFTQPLVNTTQTVNIIKEQLLQEQGATTLTEALRNVPGAGTFYAGENGNTSTGDAVYMRGFDSSSSIYVDGVRDIGSISRDMFNIDQVEVTKGPAGTDYGRSAPTGAINLVSKQANLNNSFGGSLGLGSASYKRASIDLNRVINAETGTAVRLNAMAQDANVAGRNGIENNRWGIAPSFAFGLNSPTRVFVNLLHIKQSNVPDGGVLTMGLPGYTSPDPAKRGYLSGAARVNSKNFYGTASDHDDVTATMATLKVGHDFSATTKLRNTTRWGETKQDYLLTAFMAGSTQLITPNANDPSTWTMSRNINTKDQVNRILTNQTNLSTSLVAGSVQHDLSLGLELTREEQTNYGLATKGTVPAVSVYNPDSSILLPDYQRNGADSKGKTDTVALYAFDTLKFNDQWQANLGLRLDRYKTSYNAMAACTATSTTQPCGSNPVGTVVPTTSDGLSKSGTLLSWKAGVLYKPAPNGSVYLNYALSQQPPGGSNFALSAAVNNAANPNMDPQKAKTLELGSKWELAEKNLMLSGALFRTEVTNEIVTNSDGTVGQTGKKIVQGLELGVIGQINKAWGVSAGYTVQNTKVDTGALVAADASNGLTYTPKNAFSLWSTYQLPFGLTIGGGARYAGGLKRGTDGAVGTPNHTDSYWVFDAMASYRVNKNLDIQLNVFNLFDKDYVAAINKSGYRYFPGIARSARLTANFKF</sequence>
<keyword evidence="8" id="KW-0408">Iron</keyword>
<proteinExistence type="inferred from homology"/>
<evidence type="ECO:0000259" key="18">
    <source>
        <dbReference type="Pfam" id="PF07715"/>
    </source>
</evidence>
<accession>A0A096HCL8</accession>
<dbReference type="AlphaFoldDB" id="A0A096HCL8"/>
<keyword evidence="4 14" id="KW-1134">Transmembrane beta strand</keyword>
<evidence type="ECO:0000313" key="20">
    <source>
        <dbReference type="Proteomes" id="UP000029553"/>
    </source>
</evidence>
<evidence type="ECO:0000256" key="10">
    <source>
        <dbReference type="ARBA" id="ARBA00023077"/>
    </source>
</evidence>
<keyword evidence="9" id="KW-0406">Ion transport</keyword>
<dbReference type="InterPro" id="IPR012910">
    <property type="entry name" value="Plug_dom"/>
</dbReference>
<dbReference type="Pfam" id="PF07715">
    <property type="entry name" value="Plug"/>
    <property type="match status" value="1"/>
</dbReference>
<dbReference type="Proteomes" id="UP000029553">
    <property type="component" value="Unassembled WGS sequence"/>
</dbReference>
<keyword evidence="10 15" id="KW-0798">TonB box</keyword>
<evidence type="ECO:0000256" key="16">
    <source>
        <dbReference type="SAM" id="SignalP"/>
    </source>
</evidence>
<evidence type="ECO:0000256" key="2">
    <source>
        <dbReference type="ARBA" id="ARBA00009810"/>
    </source>
</evidence>
<evidence type="ECO:0000256" key="7">
    <source>
        <dbReference type="ARBA" id="ARBA00022729"/>
    </source>
</evidence>
<dbReference type="PANTHER" id="PTHR32552">
    <property type="entry name" value="FERRICHROME IRON RECEPTOR-RELATED"/>
    <property type="match status" value="1"/>
</dbReference>
<reference evidence="19 20" key="1">
    <citation type="submission" date="2013-09" db="EMBL/GenBank/DDBJ databases">
        <title>High correlation between genotypes and phenotypes of environmental bacteria Comamonas testosteroni strains.</title>
        <authorList>
            <person name="Liu L."/>
            <person name="Zhu W."/>
            <person name="Xia X."/>
            <person name="Xu B."/>
            <person name="Luo M."/>
            <person name="Wang G."/>
        </authorList>
    </citation>
    <scope>NUCLEOTIDE SEQUENCE [LARGE SCALE GENOMIC DNA]</scope>
    <source>
        <strain evidence="19 20">JL40</strain>
    </source>
</reference>
<comment type="caution">
    <text evidence="19">The sequence shown here is derived from an EMBL/GenBank/DDBJ whole genome shotgun (WGS) entry which is preliminary data.</text>
</comment>
<dbReference type="GO" id="GO:0009279">
    <property type="term" value="C:cell outer membrane"/>
    <property type="evidence" value="ECO:0007669"/>
    <property type="project" value="UniProtKB-SubCell"/>
</dbReference>
<dbReference type="SUPFAM" id="SSF56935">
    <property type="entry name" value="Porins"/>
    <property type="match status" value="1"/>
</dbReference>
<dbReference type="InterPro" id="IPR039426">
    <property type="entry name" value="TonB-dep_rcpt-like"/>
</dbReference>
<keyword evidence="6 14" id="KW-0812">Transmembrane</keyword>
<evidence type="ECO:0000313" key="19">
    <source>
        <dbReference type="EMBL" id="KGH26592.1"/>
    </source>
</evidence>
<dbReference type="GO" id="GO:0038023">
    <property type="term" value="F:signaling receptor activity"/>
    <property type="evidence" value="ECO:0007669"/>
    <property type="project" value="InterPro"/>
</dbReference>
<dbReference type="InterPro" id="IPR036942">
    <property type="entry name" value="Beta-barrel_TonB_sf"/>
</dbReference>
<dbReference type="InterPro" id="IPR010105">
    <property type="entry name" value="TonB_sidphr_rcpt"/>
</dbReference>
<evidence type="ECO:0000256" key="11">
    <source>
        <dbReference type="ARBA" id="ARBA00023136"/>
    </source>
</evidence>
<keyword evidence="12 19" id="KW-0675">Receptor</keyword>
<evidence type="ECO:0000256" key="4">
    <source>
        <dbReference type="ARBA" id="ARBA00022452"/>
    </source>
</evidence>
<dbReference type="Gene3D" id="2.170.130.10">
    <property type="entry name" value="TonB-dependent receptor, plug domain"/>
    <property type="match status" value="1"/>
</dbReference>
<dbReference type="PANTHER" id="PTHR32552:SF89">
    <property type="entry name" value="CATECHOLATE SIDEROPHORE RECEPTOR FIU"/>
    <property type="match status" value="1"/>
</dbReference>
<dbReference type="EMBL" id="AWOR01000068">
    <property type="protein sequence ID" value="KGH26592.1"/>
    <property type="molecule type" value="Genomic_DNA"/>
</dbReference>
<dbReference type="RefSeq" id="WP_034373441.1">
    <property type="nucleotide sequence ID" value="NZ_AWOR01000068.1"/>
</dbReference>
<evidence type="ECO:0000256" key="9">
    <source>
        <dbReference type="ARBA" id="ARBA00023065"/>
    </source>
</evidence>
<keyword evidence="11 14" id="KW-0472">Membrane</keyword>
<comment type="subcellular location">
    <subcellularLocation>
        <location evidence="1 14">Cell outer membrane</location>
        <topology evidence="1 14">Multi-pass membrane protein</topology>
    </subcellularLocation>
</comment>
<dbReference type="NCBIfam" id="NF007349">
    <property type="entry name" value="PRK09840.1"/>
    <property type="match status" value="1"/>
</dbReference>
<evidence type="ECO:0000256" key="14">
    <source>
        <dbReference type="PROSITE-ProRule" id="PRU01360"/>
    </source>
</evidence>
<keyword evidence="13 14" id="KW-0998">Cell outer membrane</keyword>
<dbReference type="CDD" id="cd01347">
    <property type="entry name" value="ligand_gated_channel"/>
    <property type="match status" value="1"/>
</dbReference>
<evidence type="ECO:0000256" key="6">
    <source>
        <dbReference type="ARBA" id="ARBA00022692"/>
    </source>
</evidence>
<protein>
    <submittedName>
        <fullName evidence="19">Catecholate siderophore receptor Fiu</fullName>
    </submittedName>
</protein>
<dbReference type="NCBIfam" id="TIGR01783">
    <property type="entry name" value="TonB-siderophor"/>
    <property type="match status" value="1"/>
</dbReference>
<evidence type="ECO:0000256" key="3">
    <source>
        <dbReference type="ARBA" id="ARBA00022448"/>
    </source>
</evidence>